<dbReference type="EMBL" id="CP144691">
    <property type="protein sequence ID" value="WVY93635.1"/>
    <property type="molecule type" value="Genomic_DNA"/>
</dbReference>
<sequence length="639" mass="74668">MDRTWMFANRLSKEYEDGVKEFRRFAVEHAENPSRIICPCLECCHLKVVNADELEEHLICNGIDKSYSCWIKHGENRKNHISNDFHDNTSYMPKETDTTYELDEVEEIVNVMEEDMRDCPQMFDRLTTDAYTPLYNGCTSFTRLSAVLKLFNLKARNGWSDTSFTELLSLIKDMLPQDNVLPSPMYDARKMLSSIGMSYEKIHACPNDCVLFRNEYASLDKCPKCMTLRYKKNLVPSKVVWYFPIIPRFRRMYRNEQDAKNLRWHADERIRDGKLRHPADSPQWAKLDHDYPNFGKESRNLRLALSTDGINPHGMQSNSHSTWPVVMIIYNLPPWLCMKRKFMMLSMLIPGPKQPGNDIDIYLAPLIEDLKDMWNEGVEVYDGYTKESFLLRAMLFGTINDFPTYGNLSGYSIKGKCAYPICEDNTDWVRLEHGRKNVFLGHRRLLPPKHRYRGWRKAFNGRTEERRAPELLYGDKAFEKVKNINNKFGKPFARDLVTSGWKKKSIFFDLPYWKSLYVRHFLDVMHIEKNVFDSVIGMLLNVPGKSKDGINARLDLVQMGIRTELAPIKKGKRQYLPPAAHTLSRKEKIVFCKFLQGVKVPEGYSSNIRNLVSMKDLKLIGLKSHDCHVLMEHLFYLKR</sequence>
<dbReference type="PANTHER" id="PTHR10775">
    <property type="entry name" value="OS08G0208400 PROTEIN"/>
    <property type="match status" value="1"/>
</dbReference>
<proteinExistence type="predicted"/>
<accession>A0AAQ3MMH9</accession>
<dbReference type="Proteomes" id="UP001374535">
    <property type="component" value="Chromosome 10"/>
</dbReference>
<evidence type="ECO:0000259" key="1">
    <source>
        <dbReference type="Pfam" id="PF13963"/>
    </source>
</evidence>
<evidence type="ECO:0000313" key="2">
    <source>
        <dbReference type="EMBL" id="WVY93635.1"/>
    </source>
</evidence>
<protein>
    <recommendedName>
        <fullName evidence="1">Transposase-associated domain-containing protein</fullName>
    </recommendedName>
</protein>
<dbReference type="Pfam" id="PF02992">
    <property type="entry name" value="Transposase_21"/>
    <property type="match status" value="1"/>
</dbReference>
<dbReference type="AlphaFoldDB" id="A0AAQ3MMH9"/>
<dbReference type="Pfam" id="PF13963">
    <property type="entry name" value="Transpos_assoc"/>
    <property type="match status" value="1"/>
</dbReference>
<gene>
    <name evidence="2" type="ORF">V8G54_032723</name>
</gene>
<organism evidence="2 3">
    <name type="scientific">Vigna mungo</name>
    <name type="common">Black gram</name>
    <name type="synonym">Phaseolus mungo</name>
    <dbReference type="NCBI Taxonomy" id="3915"/>
    <lineage>
        <taxon>Eukaryota</taxon>
        <taxon>Viridiplantae</taxon>
        <taxon>Streptophyta</taxon>
        <taxon>Embryophyta</taxon>
        <taxon>Tracheophyta</taxon>
        <taxon>Spermatophyta</taxon>
        <taxon>Magnoliopsida</taxon>
        <taxon>eudicotyledons</taxon>
        <taxon>Gunneridae</taxon>
        <taxon>Pentapetalae</taxon>
        <taxon>rosids</taxon>
        <taxon>fabids</taxon>
        <taxon>Fabales</taxon>
        <taxon>Fabaceae</taxon>
        <taxon>Papilionoideae</taxon>
        <taxon>50 kb inversion clade</taxon>
        <taxon>NPAAA clade</taxon>
        <taxon>indigoferoid/millettioid clade</taxon>
        <taxon>Phaseoleae</taxon>
        <taxon>Vigna</taxon>
    </lineage>
</organism>
<evidence type="ECO:0000313" key="3">
    <source>
        <dbReference type="Proteomes" id="UP001374535"/>
    </source>
</evidence>
<dbReference type="PANTHER" id="PTHR10775:SF180">
    <property type="entry name" value="TRANSPOSON, EN_SPM-LIKE, TRANSPOSASE-ASSOCIATED DOMAIN PROTEIN-RELATED"/>
    <property type="match status" value="1"/>
</dbReference>
<dbReference type="InterPro" id="IPR004242">
    <property type="entry name" value="Transposase_21"/>
</dbReference>
<feature type="domain" description="Transposase-associated" evidence="1">
    <location>
        <begin position="3"/>
        <end position="75"/>
    </location>
</feature>
<keyword evidence="3" id="KW-1185">Reference proteome</keyword>
<dbReference type="InterPro" id="IPR029480">
    <property type="entry name" value="Transpos_assoc"/>
</dbReference>
<name>A0AAQ3MMH9_VIGMU</name>
<reference evidence="2 3" key="1">
    <citation type="journal article" date="2023" name="Life. Sci Alliance">
        <title>Evolutionary insights into 3D genome organization and epigenetic landscape of Vigna mungo.</title>
        <authorList>
            <person name="Junaid A."/>
            <person name="Singh B."/>
            <person name="Bhatia S."/>
        </authorList>
    </citation>
    <scope>NUCLEOTIDE SEQUENCE [LARGE SCALE GENOMIC DNA]</scope>
    <source>
        <strain evidence="2">Urdbean</strain>
    </source>
</reference>